<dbReference type="RefSeq" id="WP_281447906.1">
    <property type="nucleotide sequence ID" value="NZ_JASBAO010000001.1"/>
</dbReference>
<keyword evidence="5 10" id="KW-0269">Exonuclease</keyword>
<dbReference type="InterPro" id="IPR038763">
    <property type="entry name" value="DHH_sf"/>
</dbReference>
<keyword evidence="4" id="KW-0378">Hydrolase</keyword>
<dbReference type="Proteomes" id="UP001431634">
    <property type="component" value="Unassembled WGS sequence"/>
</dbReference>
<feature type="coiled-coil region" evidence="6">
    <location>
        <begin position="342"/>
        <end position="374"/>
    </location>
</feature>
<dbReference type="Gene3D" id="3.90.1640.30">
    <property type="match status" value="1"/>
</dbReference>
<evidence type="ECO:0000259" key="7">
    <source>
        <dbReference type="Pfam" id="PF01368"/>
    </source>
</evidence>
<gene>
    <name evidence="10" type="primary">recJ</name>
    <name evidence="10" type="ORF">QJV27_05195</name>
</gene>
<protein>
    <recommendedName>
        <fullName evidence="2">Single-stranded-DNA-specific exonuclease RecJ</fullName>
    </recommendedName>
</protein>
<comment type="similarity">
    <text evidence="1">Belongs to the RecJ family.</text>
</comment>
<dbReference type="SUPFAM" id="SSF64182">
    <property type="entry name" value="DHH phosphoesterases"/>
    <property type="match status" value="1"/>
</dbReference>
<accession>A0ABT6Q0Z2</accession>
<evidence type="ECO:0000259" key="8">
    <source>
        <dbReference type="Pfam" id="PF02272"/>
    </source>
</evidence>
<evidence type="ECO:0000256" key="5">
    <source>
        <dbReference type="ARBA" id="ARBA00022839"/>
    </source>
</evidence>
<keyword evidence="11" id="KW-1185">Reference proteome</keyword>
<evidence type="ECO:0000313" key="11">
    <source>
        <dbReference type="Proteomes" id="UP001431634"/>
    </source>
</evidence>
<dbReference type="NCBIfam" id="TIGR00644">
    <property type="entry name" value="recJ"/>
    <property type="match status" value="1"/>
</dbReference>
<feature type="domain" description="DDH" evidence="7">
    <location>
        <begin position="106"/>
        <end position="260"/>
    </location>
</feature>
<dbReference type="PANTHER" id="PTHR30255:SF2">
    <property type="entry name" value="SINGLE-STRANDED-DNA-SPECIFIC EXONUCLEASE RECJ"/>
    <property type="match status" value="1"/>
</dbReference>
<dbReference type="InterPro" id="IPR001667">
    <property type="entry name" value="DDH_dom"/>
</dbReference>
<evidence type="ECO:0000256" key="2">
    <source>
        <dbReference type="ARBA" id="ARBA00019841"/>
    </source>
</evidence>
<reference evidence="10" key="1">
    <citation type="submission" date="2023-05" db="EMBL/GenBank/DDBJ databases">
        <title>Whole genome sequence of Commensalibacter sp.</title>
        <authorList>
            <person name="Charoenyingcharoen P."/>
            <person name="Yukphan P."/>
        </authorList>
    </citation>
    <scope>NUCLEOTIDE SEQUENCE</scope>
    <source>
        <strain evidence="10">TBRC 16381</strain>
    </source>
</reference>
<dbReference type="Pfam" id="PF17768">
    <property type="entry name" value="RecJ_OB"/>
    <property type="match status" value="1"/>
</dbReference>
<dbReference type="InterPro" id="IPR004610">
    <property type="entry name" value="RecJ"/>
</dbReference>
<name>A0ABT6Q0Z2_9PROT</name>
<evidence type="ECO:0000256" key="3">
    <source>
        <dbReference type="ARBA" id="ARBA00022722"/>
    </source>
</evidence>
<dbReference type="Gene3D" id="3.10.310.30">
    <property type="match status" value="1"/>
</dbReference>
<proteinExistence type="inferred from homology"/>
<dbReference type="InterPro" id="IPR041122">
    <property type="entry name" value="RecJ_OB"/>
</dbReference>
<keyword evidence="3" id="KW-0540">Nuclease</keyword>
<evidence type="ECO:0000256" key="4">
    <source>
        <dbReference type="ARBA" id="ARBA00022801"/>
    </source>
</evidence>
<dbReference type="Pfam" id="PF01368">
    <property type="entry name" value="DHH"/>
    <property type="match status" value="1"/>
</dbReference>
<keyword evidence="6" id="KW-0175">Coiled coil</keyword>
<dbReference type="GO" id="GO:0004527">
    <property type="term" value="F:exonuclease activity"/>
    <property type="evidence" value="ECO:0007669"/>
    <property type="project" value="UniProtKB-KW"/>
</dbReference>
<dbReference type="Pfam" id="PF02272">
    <property type="entry name" value="DHHA1"/>
    <property type="match status" value="1"/>
</dbReference>
<dbReference type="InterPro" id="IPR051673">
    <property type="entry name" value="SSDNA_exonuclease_RecJ"/>
</dbReference>
<evidence type="ECO:0000256" key="6">
    <source>
        <dbReference type="SAM" id="Coils"/>
    </source>
</evidence>
<dbReference type="EMBL" id="JASBAO010000001">
    <property type="protein sequence ID" value="MDI2090784.1"/>
    <property type="molecule type" value="Genomic_DNA"/>
</dbReference>
<organism evidence="10 11">
    <name type="scientific">Commensalibacter oyaizuii</name>
    <dbReference type="NCBI Taxonomy" id="3043873"/>
    <lineage>
        <taxon>Bacteria</taxon>
        <taxon>Pseudomonadati</taxon>
        <taxon>Pseudomonadota</taxon>
        <taxon>Alphaproteobacteria</taxon>
        <taxon>Acetobacterales</taxon>
        <taxon>Acetobacteraceae</taxon>
    </lineage>
</organism>
<evidence type="ECO:0000256" key="1">
    <source>
        <dbReference type="ARBA" id="ARBA00005915"/>
    </source>
</evidence>
<evidence type="ECO:0000313" key="10">
    <source>
        <dbReference type="EMBL" id="MDI2090784.1"/>
    </source>
</evidence>
<dbReference type="InterPro" id="IPR003156">
    <property type="entry name" value="DHHA1_dom"/>
</dbReference>
<dbReference type="PANTHER" id="PTHR30255">
    <property type="entry name" value="SINGLE-STRANDED-DNA-SPECIFIC EXONUCLEASE RECJ"/>
    <property type="match status" value="1"/>
</dbReference>
<evidence type="ECO:0000259" key="9">
    <source>
        <dbReference type="Pfam" id="PF17768"/>
    </source>
</evidence>
<feature type="domain" description="RecJ OB" evidence="9">
    <location>
        <begin position="491"/>
        <end position="601"/>
    </location>
</feature>
<feature type="domain" description="DHHA1" evidence="8">
    <location>
        <begin position="380"/>
        <end position="476"/>
    </location>
</feature>
<sequence>MTENHSSSEASLVLNTKQSFSGRRWLWRQSSSHDPMTLDRYAQLIAQKASISEIVGKMIAIRGVSPEQVNHFLSPTLRSLLPDPSCLKDMDIAANRIAKAVINHEKIAIFGDYDVDGGCSTAILTDLFTGLGIDPVTYIPDRFKEGYGPNVPAIEGLVQQGIDLIICVDCGTAAHHIFREIPQDKTDIVVLDHHKSETPPPILATVNPNRLDCTSGLGYLCAGGVSFLTAVAVIRALRQQKFFENHPEPNLFNLLDLVALSTVCDVMPLTGLNRALVTQGLKIMAKRERIGIAALLDVAGVNNTPDAFSCGFALGPRINAGGRISESDLGVRLLTCKNPVEAHQLAERLDTINKQRQSVEKDMLQNAIDRAMKQHEQGNSVIMLHDLQWHPGIVGIVAGRIKEQINRPTLIGAELSDGTVKGSGRSIPGLDLGAAIIAAKQAGLLLHGGGHAMAAGYSYHIDQAPMLHDFLNKYLAKAAQCPTVVDLEIEGITTLAGASVELAKQIERLTPFGNGNDEPLIVLSNVHILRSDRIGKDGNTLRLTLQGEDGASIKALIFKADQNPIVPFLEDFNNRRPVHLAGWLRVNSWNGRESADFFIKDATFA</sequence>
<comment type="caution">
    <text evidence="10">The sequence shown here is derived from an EMBL/GenBank/DDBJ whole genome shotgun (WGS) entry which is preliminary data.</text>
</comment>